<reference evidence="2 3" key="1">
    <citation type="submission" date="2014-12" db="EMBL/GenBank/DDBJ databases">
        <title>Denitrispirillum autotrophicum gen. nov., sp. nov., Denitrifying, Facultatively Autotrophic Bacteria Isolated from Rice Paddy Soil.</title>
        <authorList>
            <person name="Ishii S."/>
            <person name="Ashida N."/>
            <person name="Ohno H."/>
            <person name="Otsuka S."/>
            <person name="Yokota A."/>
            <person name="Senoo K."/>
        </authorList>
    </citation>
    <scope>NUCLEOTIDE SEQUENCE [LARGE SCALE GENOMIC DNA]</scope>
    <source>
        <strain evidence="2 3">TSA66</strain>
    </source>
</reference>
<dbReference type="EMBL" id="JWJG01000028">
    <property type="protein sequence ID" value="KIF83290.1"/>
    <property type="molecule type" value="Genomic_DNA"/>
</dbReference>
<keyword evidence="3" id="KW-1185">Reference proteome</keyword>
<comment type="caution">
    <text evidence="2">The sequence shown here is derived from an EMBL/GenBank/DDBJ whole genome shotgun (WGS) entry which is preliminary data.</text>
</comment>
<evidence type="ECO:0000256" key="1">
    <source>
        <dbReference type="SAM" id="MobiDB-lite"/>
    </source>
</evidence>
<sequence length="104" mass="11481">MKVDLYDSDKRPDFYLLVRHGAPTAPLIDDVRTGVALMAPLELRVSGISLDALVDLELAGRLGRMIAAYGGALLRKIKLLESVPEGRRMDEVRPPTHRPPADNH</sequence>
<dbReference type="STRING" id="709839.TSA66_24600"/>
<proteinExistence type="predicted"/>
<dbReference type="AlphaFoldDB" id="A0A0C2BPR4"/>
<gene>
    <name evidence="2" type="ORF">TSA66_24600</name>
</gene>
<evidence type="ECO:0000313" key="2">
    <source>
        <dbReference type="EMBL" id="KIF83290.1"/>
    </source>
</evidence>
<evidence type="ECO:0000313" key="3">
    <source>
        <dbReference type="Proteomes" id="UP000031572"/>
    </source>
</evidence>
<organism evidence="2 3">
    <name type="scientific">Noviherbaspirillum autotrophicum</name>
    <dbReference type="NCBI Taxonomy" id="709839"/>
    <lineage>
        <taxon>Bacteria</taxon>
        <taxon>Pseudomonadati</taxon>
        <taxon>Pseudomonadota</taxon>
        <taxon>Betaproteobacteria</taxon>
        <taxon>Burkholderiales</taxon>
        <taxon>Oxalobacteraceae</taxon>
        <taxon>Noviherbaspirillum</taxon>
    </lineage>
</organism>
<dbReference type="RefSeq" id="WP_040041919.1">
    <property type="nucleotide sequence ID" value="NZ_JWJG01000028.1"/>
</dbReference>
<name>A0A0C2BPR4_9BURK</name>
<protein>
    <submittedName>
        <fullName evidence="2">Uncharacterized protein</fullName>
    </submittedName>
</protein>
<feature type="region of interest" description="Disordered" evidence="1">
    <location>
        <begin position="85"/>
        <end position="104"/>
    </location>
</feature>
<dbReference type="Proteomes" id="UP000031572">
    <property type="component" value="Unassembled WGS sequence"/>
</dbReference>
<accession>A0A0C2BPR4</accession>